<keyword evidence="2" id="KW-1185">Reference proteome</keyword>
<dbReference type="EMBL" id="BQNB010015910">
    <property type="protein sequence ID" value="GJT45551.1"/>
    <property type="molecule type" value="Genomic_DNA"/>
</dbReference>
<sequence length="166" mass="18581">MLIWVLGPKSIERASVLHQPDGVGSQRQHIVPIEELNGVSITLAARSGVISKTFGELLEEIHVTWDQFGNKWDKIATLHKVVSRMRVQCRETAAQFLAASSELTSDGVKNHVTTSDVLSVWMSPGYGVLDFVSSWKFVKCRHIYTVSSLMDTAYRMSESVSSYFFV</sequence>
<evidence type="ECO:0000313" key="1">
    <source>
        <dbReference type="EMBL" id="GJT45551.1"/>
    </source>
</evidence>
<reference evidence="1" key="2">
    <citation type="submission" date="2022-01" db="EMBL/GenBank/DDBJ databases">
        <authorList>
            <person name="Yamashiro T."/>
            <person name="Shiraishi A."/>
            <person name="Satake H."/>
            <person name="Nakayama K."/>
        </authorList>
    </citation>
    <scope>NUCLEOTIDE SEQUENCE</scope>
</reference>
<organism evidence="1 2">
    <name type="scientific">Tanacetum coccineum</name>
    <dbReference type="NCBI Taxonomy" id="301880"/>
    <lineage>
        <taxon>Eukaryota</taxon>
        <taxon>Viridiplantae</taxon>
        <taxon>Streptophyta</taxon>
        <taxon>Embryophyta</taxon>
        <taxon>Tracheophyta</taxon>
        <taxon>Spermatophyta</taxon>
        <taxon>Magnoliopsida</taxon>
        <taxon>eudicotyledons</taxon>
        <taxon>Gunneridae</taxon>
        <taxon>Pentapetalae</taxon>
        <taxon>asterids</taxon>
        <taxon>campanulids</taxon>
        <taxon>Asterales</taxon>
        <taxon>Asteraceae</taxon>
        <taxon>Asteroideae</taxon>
        <taxon>Anthemideae</taxon>
        <taxon>Anthemidinae</taxon>
        <taxon>Tanacetum</taxon>
    </lineage>
</organism>
<proteinExistence type="predicted"/>
<reference evidence="1" key="1">
    <citation type="journal article" date="2022" name="Int. J. Mol. Sci.">
        <title>Draft Genome of Tanacetum Coccineum: Genomic Comparison of Closely Related Tanacetum-Family Plants.</title>
        <authorList>
            <person name="Yamashiro T."/>
            <person name="Shiraishi A."/>
            <person name="Nakayama K."/>
            <person name="Satake H."/>
        </authorList>
    </citation>
    <scope>NUCLEOTIDE SEQUENCE</scope>
</reference>
<evidence type="ECO:0000313" key="2">
    <source>
        <dbReference type="Proteomes" id="UP001151760"/>
    </source>
</evidence>
<protein>
    <submittedName>
        <fullName evidence="1">Uncharacterized protein</fullName>
    </submittedName>
</protein>
<gene>
    <name evidence="1" type="ORF">Tco_0954266</name>
</gene>
<dbReference type="Proteomes" id="UP001151760">
    <property type="component" value="Unassembled WGS sequence"/>
</dbReference>
<name>A0ABQ5E298_9ASTR</name>
<comment type="caution">
    <text evidence="1">The sequence shown here is derived from an EMBL/GenBank/DDBJ whole genome shotgun (WGS) entry which is preliminary data.</text>
</comment>
<accession>A0ABQ5E298</accession>